<dbReference type="EMBL" id="JADDOJ010000023">
    <property type="protein sequence ID" value="MBE7940459.1"/>
    <property type="molecule type" value="Genomic_DNA"/>
</dbReference>
<comment type="similarity">
    <text evidence="1">Belongs to the thioredoxin family.</text>
</comment>
<dbReference type="PANTHER" id="PTHR45663:SF11">
    <property type="entry name" value="GEO12009P1"/>
    <property type="match status" value="1"/>
</dbReference>
<sequence length="152" mass="16360">MAAMESLHVVCPHCHTTNRVKGAQLGSAPDCGHCKKPLFTGHPVALDDASFDRHVTRGDLPVLVDFWAAWCGPCRMMAPAFEAAAAQLEPRIRLAKVDTELAQQVAARLNIRSIPTLALYVGGREVARQAGALTSPSQIAAWVQRQLSLQPG</sequence>
<gene>
    <name evidence="9" type="primary">trxC</name>
    <name evidence="9" type="ORF">IM725_07740</name>
</gene>
<evidence type="ECO:0000256" key="6">
    <source>
        <dbReference type="ARBA" id="ARBA00023284"/>
    </source>
</evidence>
<dbReference type="SUPFAM" id="SSF52833">
    <property type="entry name" value="Thioredoxin-like"/>
    <property type="match status" value="1"/>
</dbReference>
<dbReference type="PANTHER" id="PTHR45663">
    <property type="entry name" value="GEO12009P1"/>
    <property type="match status" value="1"/>
</dbReference>
<dbReference type="PROSITE" id="PS51352">
    <property type="entry name" value="THIOREDOXIN_2"/>
    <property type="match status" value="1"/>
</dbReference>
<evidence type="ECO:0000259" key="8">
    <source>
        <dbReference type="PROSITE" id="PS51352"/>
    </source>
</evidence>
<dbReference type="InterPro" id="IPR049299">
    <property type="entry name" value="Thio2_N"/>
</dbReference>
<evidence type="ECO:0000313" key="9">
    <source>
        <dbReference type="EMBL" id="MBE7940459.1"/>
    </source>
</evidence>
<keyword evidence="3" id="KW-0479">Metal-binding</keyword>
<accession>A0ABR9SF06</accession>
<evidence type="ECO:0000256" key="7">
    <source>
        <dbReference type="NCBIfam" id="TIGR01068"/>
    </source>
</evidence>
<evidence type="ECO:0000256" key="5">
    <source>
        <dbReference type="ARBA" id="ARBA00023157"/>
    </source>
</evidence>
<comment type="caution">
    <text evidence="9">The sequence shown here is derived from an EMBL/GenBank/DDBJ whole genome shotgun (WGS) entry which is preliminary data.</text>
</comment>
<dbReference type="Proteomes" id="UP000715965">
    <property type="component" value="Unassembled WGS sequence"/>
</dbReference>
<dbReference type="InterPro" id="IPR013766">
    <property type="entry name" value="Thioredoxin_domain"/>
</dbReference>
<organism evidence="9 10">
    <name type="scientific">Ramlibacter aquaticus</name>
    <dbReference type="NCBI Taxonomy" id="2780094"/>
    <lineage>
        <taxon>Bacteria</taxon>
        <taxon>Pseudomonadati</taxon>
        <taxon>Pseudomonadota</taxon>
        <taxon>Betaproteobacteria</taxon>
        <taxon>Burkholderiales</taxon>
        <taxon>Comamonadaceae</taxon>
        <taxon>Ramlibacter</taxon>
    </lineage>
</organism>
<dbReference type="InterPro" id="IPR005746">
    <property type="entry name" value="Thioredoxin"/>
</dbReference>
<proteinExistence type="inferred from homology"/>
<dbReference type="Pfam" id="PF00085">
    <property type="entry name" value="Thioredoxin"/>
    <property type="match status" value="1"/>
</dbReference>
<evidence type="ECO:0000256" key="3">
    <source>
        <dbReference type="ARBA" id="ARBA00022723"/>
    </source>
</evidence>
<dbReference type="InterPro" id="IPR036249">
    <property type="entry name" value="Thioredoxin-like_sf"/>
</dbReference>
<protein>
    <recommendedName>
        <fullName evidence="7">Thioredoxin</fullName>
    </recommendedName>
</protein>
<dbReference type="Gene3D" id="2.30.30.380">
    <property type="entry name" value="Zn-finger domain of Sec23/24"/>
    <property type="match status" value="1"/>
</dbReference>
<dbReference type="PROSITE" id="PS00194">
    <property type="entry name" value="THIOREDOXIN_1"/>
    <property type="match status" value="1"/>
</dbReference>
<dbReference type="PRINTS" id="PR00421">
    <property type="entry name" value="THIOREDOXIN"/>
</dbReference>
<keyword evidence="2" id="KW-0813">Transport</keyword>
<evidence type="ECO:0000256" key="1">
    <source>
        <dbReference type="ARBA" id="ARBA00008987"/>
    </source>
</evidence>
<evidence type="ECO:0000313" key="10">
    <source>
        <dbReference type="Proteomes" id="UP000715965"/>
    </source>
</evidence>
<dbReference type="RefSeq" id="WP_193780001.1">
    <property type="nucleotide sequence ID" value="NZ_JADDOJ010000023.1"/>
</dbReference>
<feature type="domain" description="Thioredoxin" evidence="8">
    <location>
        <begin position="22"/>
        <end position="148"/>
    </location>
</feature>
<evidence type="ECO:0000256" key="2">
    <source>
        <dbReference type="ARBA" id="ARBA00022448"/>
    </source>
</evidence>
<keyword evidence="5" id="KW-1015">Disulfide bond</keyword>
<dbReference type="Pfam" id="PF21352">
    <property type="entry name" value="Zn_ribbon_Thio2"/>
    <property type="match status" value="1"/>
</dbReference>
<dbReference type="InterPro" id="IPR017937">
    <property type="entry name" value="Thioredoxin_CS"/>
</dbReference>
<keyword evidence="10" id="KW-1185">Reference proteome</keyword>
<dbReference type="CDD" id="cd02947">
    <property type="entry name" value="TRX_family"/>
    <property type="match status" value="1"/>
</dbReference>
<keyword evidence="4" id="KW-0249">Electron transport</keyword>
<dbReference type="NCBIfam" id="NF008229">
    <property type="entry name" value="PRK10996.1"/>
    <property type="match status" value="1"/>
</dbReference>
<dbReference type="Gene3D" id="3.40.30.10">
    <property type="entry name" value="Glutaredoxin"/>
    <property type="match status" value="1"/>
</dbReference>
<name>A0ABR9SF06_9BURK</name>
<keyword evidence="6" id="KW-0676">Redox-active center</keyword>
<dbReference type="NCBIfam" id="TIGR01068">
    <property type="entry name" value="thioredoxin"/>
    <property type="match status" value="1"/>
</dbReference>
<evidence type="ECO:0000256" key="4">
    <source>
        <dbReference type="ARBA" id="ARBA00022982"/>
    </source>
</evidence>
<reference evidence="9 10" key="1">
    <citation type="submission" date="2020-10" db="EMBL/GenBank/DDBJ databases">
        <title>Draft genome of Ramlibacter aquaticus LMG 30558.</title>
        <authorList>
            <person name="Props R."/>
        </authorList>
    </citation>
    <scope>NUCLEOTIDE SEQUENCE [LARGE SCALE GENOMIC DNA]</scope>
    <source>
        <strain evidence="9 10">LMG 30558</strain>
    </source>
</reference>